<dbReference type="GeneID" id="39876086"/>
<organism evidence="13 14">
    <name type="scientific">Babesia ovata</name>
    <dbReference type="NCBI Taxonomy" id="189622"/>
    <lineage>
        <taxon>Eukaryota</taxon>
        <taxon>Sar</taxon>
        <taxon>Alveolata</taxon>
        <taxon>Apicomplexa</taxon>
        <taxon>Aconoidasida</taxon>
        <taxon>Piroplasmida</taxon>
        <taxon>Babesiidae</taxon>
        <taxon>Babesia</taxon>
    </lineage>
</organism>
<keyword evidence="3 11" id="KW-0812">Transmembrane</keyword>
<dbReference type="OrthoDB" id="5913609at2759"/>
<dbReference type="GO" id="GO:0009966">
    <property type="term" value="P:regulation of signal transduction"/>
    <property type="evidence" value="ECO:0007669"/>
    <property type="project" value="InterPro"/>
</dbReference>
<evidence type="ECO:0000256" key="4">
    <source>
        <dbReference type="ARBA" id="ARBA00022729"/>
    </source>
</evidence>
<evidence type="ECO:0000256" key="8">
    <source>
        <dbReference type="ARBA" id="ARBA00023180"/>
    </source>
</evidence>
<dbReference type="PANTHER" id="PTHR31826">
    <property type="entry name" value="NICALIN"/>
    <property type="match status" value="1"/>
</dbReference>
<evidence type="ECO:0000259" key="12">
    <source>
        <dbReference type="Pfam" id="PF04389"/>
    </source>
</evidence>
<keyword evidence="6 11" id="KW-1133">Transmembrane helix</keyword>
<evidence type="ECO:0000256" key="11">
    <source>
        <dbReference type="SAM" id="Phobius"/>
    </source>
</evidence>
<protein>
    <recommendedName>
        <fullName evidence="9">BOS complex subunit NCLN</fullName>
    </recommendedName>
</protein>
<dbReference type="RefSeq" id="XP_028868559.1">
    <property type="nucleotide sequence ID" value="XM_029012726.1"/>
</dbReference>
<evidence type="ECO:0000256" key="5">
    <source>
        <dbReference type="ARBA" id="ARBA00022824"/>
    </source>
</evidence>
<keyword evidence="14" id="KW-1185">Reference proteome</keyword>
<dbReference type="SUPFAM" id="SSF53187">
    <property type="entry name" value="Zn-dependent exopeptidases"/>
    <property type="match status" value="1"/>
</dbReference>
<evidence type="ECO:0000256" key="3">
    <source>
        <dbReference type="ARBA" id="ARBA00022692"/>
    </source>
</evidence>
<feature type="transmembrane region" description="Helical" evidence="11">
    <location>
        <begin position="464"/>
        <end position="485"/>
    </location>
</feature>
<dbReference type="InterPro" id="IPR016574">
    <property type="entry name" value="Nicalin"/>
</dbReference>
<keyword evidence="7 11" id="KW-0472">Membrane</keyword>
<accession>A0A2H6KH55</accession>
<keyword evidence="4" id="KW-0732">Signal</keyword>
<dbReference type="VEuPathDB" id="PiroplasmaDB:BOVATA_038090"/>
<sequence>MTDAALEDALAKRMHKNGYTVMFRLQDVLENRLDFIAFRTLLKSSGSTAMILIPPPSNILPGSPNGCTESPMLDSVSEEGLPVCKHDSPVFHQSTMSAFYDFLLNCDPKALLAVVEESEDTLNVMRDYASGVAPLGAVNRYRIISSTYKSISNYKSFNIFGTLKSAHNEEADENVATDSSGKSFKEPKRDGVIIRPKIVLCSHFDTFSMLQSYRSPASSNTGLIALLELAHLLAGLDHHAYDVVVLLTSGSILNFQGAATFANSYPNIDNVELVLCLDDLTSPELYVHTSSKSTAFSHLFQEHLSGSLSDTIKRGVNTKAKLLYFQHEQFTRQKVHSITLTSVKDLIALPLRQRPFEHSCDVSVLANHVIAIAQALASALHCGPLNVDASEVQARIALWEGRLGNPRCGLTYDLHKEEGVVSVMNYLRPLLETISTPNVSSKIVGFEFHSNKPMRVVFYRNRTIVYHVCVMLASAVYIFIVWSIIRASPKAAFTDIMETMYGAASSKQQDSSDARPTGRSQTKYKIV</sequence>
<keyword evidence="5" id="KW-0256">Endoplasmic reticulum</keyword>
<dbReference type="EMBL" id="BDSA01000004">
    <property type="protein sequence ID" value="GBE62316.1"/>
    <property type="molecule type" value="Genomic_DNA"/>
</dbReference>
<evidence type="ECO:0000256" key="10">
    <source>
        <dbReference type="SAM" id="MobiDB-lite"/>
    </source>
</evidence>
<evidence type="ECO:0000256" key="7">
    <source>
        <dbReference type="ARBA" id="ARBA00023136"/>
    </source>
</evidence>
<dbReference type="Proteomes" id="UP000236319">
    <property type="component" value="Unassembled WGS sequence"/>
</dbReference>
<evidence type="ECO:0000313" key="14">
    <source>
        <dbReference type="Proteomes" id="UP000236319"/>
    </source>
</evidence>
<reference evidence="13 14" key="1">
    <citation type="journal article" date="2017" name="BMC Genomics">
        <title>Whole-genome assembly of Babesia ovata and comparative genomics between closely related pathogens.</title>
        <authorList>
            <person name="Yamagishi J."/>
            <person name="Asada M."/>
            <person name="Hakimi H."/>
            <person name="Tanaka T.Q."/>
            <person name="Sugimoto C."/>
            <person name="Kawazu S."/>
        </authorList>
    </citation>
    <scope>NUCLEOTIDE SEQUENCE [LARGE SCALE GENOMIC DNA]</scope>
    <source>
        <strain evidence="13 14">Miyake</strain>
    </source>
</reference>
<comment type="caution">
    <text evidence="13">The sequence shown here is derived from an EMBL/GenBank/DDBJ whole genome shotgun (WGS) entry which is preliminary data.</text>
</comment>
<dbReference type="AlphaFoldDB" id="A0A2H6KH55"/>
<proteinExistence type="inferred from homology"/>
<feature type="region of interest" description="Disordered" evidence="10">
    <location>
        <begin position="507"/>
        <end position="527"/>
    </location>
</feature>
<keyword evidence="8" id="KW-0325">Glycoprotein</keyword>
<dbReference type="Pfam" id="PF04389">
    <property type="entry name" value="Peptidase_M28"/>
    <property type="match status" value="1"/>
</dbReference>
<evidence type="ECO:0000256" key="6">
    <source>
        <dbReference type="ARBA" id="ARBA00022989"/>
    </source>
</evidence>
<name>A0A2H6KH55_9APIC</name>
<dbReference type="GO" id="GO:0005789">
    <property type="term" value="C:endoplasmic reticulum membrane"/>
    <property type="evidence" value="ECO:0007669"/>
    <property type="project" value="UniProtKB-SubCell"/>
</dbReference>
<evidence type="ECO:0000256" key="9">
    <source>
        <dbReference type="ARBA" id="ARBA00034873"/>
    </source>
</evidence>
<evidence type="ECO:0000256" key="1">
    <source>
        <dbReference type="ARBA" id="ARBA00004389"/>
    </source>
</evidence>
<evidence type="ECO:0000256" key="2">
    <source>
        <dbReference type="ARBA" id="ARBA00007717"/>
    </source>
</evidence>
<gene>
    <name evidence="13" type="ORF">BOVATA_038090</name>
</gene>
<dbReference type="InterPro" id="IPR007484">
    <property type="entry name" value="Peptidase_M28"/>
</dbReference>
<evidence type="ECO:0000313" key="13">
    <source>
        <dbReference type="EMBL" id="GBE62316.1"/>
    </source>
</evidence>
<comment type="subcellular location">
    <subcellularLocation>
        <location evidence="1">Endoplasmic reticulum membrane</location>
        <topology evidence="1">Single-pass membrane protein</topology>
    </subcellularLocation>
</comment>
<feature type="compositionally biased region" description="Polar residues" evidence="10">
    <location>
        <begin position="518"/>
        <end position="527"/>
    </location>
</feature>
<comment type="similarity">
    <text evidence="2">Belongs to the nicastrin family.</text>
</comment>
<feature type="domain" description="Peptidase M28" evidence="12">
    <location>
        <begin position="197"/>
        <end position="314"/>
    </location>
</feature>
<dbReference type="Gene3D" id="3.40.630.10">
    <property type="entry name" value="Zn peptidases"/>
    <property type="match status" value="1"/>
</dbReference>